<dbReference type="EMBL" id="CP010802">
    <property type="protein sequence ID" value="ALC17143.1"/>
    <property type="molecule type" value="Genomic_DNA"/>
</dbReference>
<comment type="similarity">
    <text evidence="2">Belongs to the MgtC/SapB family.</text>
</comment>
<dbReference type="PRINTS" id="PR01837">
    <property type="entry name" value="MGTCSAPBPROT"/>
</dbReference>
<evidence type="ECO:0000256" key="5">
    <source>
        <dbReference type="ARBA" id="ARBA00022989"/>
    </source>
</evidence>
<keyword evidence="6 7" id="KW-0472">Membrane</keyword>
<feature type="transmembrane region" description="Helical" evidence="7">
    <location>
        <begin position="44"/>
        <end position="62"/>
    </location>
</feature>
<keyword evidence="10" id="KW-1185">Reference proteome</keyword>
<sequence length="233" mass="25560">MDWLHQLQNSYELSILGRLLLASLLGGLIGLEREIHGRPAGFRTHLLVTLGSCLMMIVSEYFFIKFGDLSADGVVRLDPGRVAAQIVTGIGFLGAGAIIKEGHAVRGLTTAACLWVVAGIGMAVGVGLYSAALIVTVVALGNLLFLKRVELMLKKDRYRTLHVTCDDGHGIRQKLEVFLAERHLRVLNFGIEKDKLCKEVRFEFQVAQCGDDVRGVVAEAIADFAEVKKVRFR</sequence>
<dbReference type="PATRIC" id="fig|1603606.3.peg.2584"/>
<evidence type="ECO:0000256" key="2">
    <source>
        <dbReference type="ARBA" id="ARBA00009298"/>
    </source>
</evidence>
<protein>
    <submittedName>
        <fullName evidence="9">Magnesium transporter MgtC</fullName>
    </submittedName>
</protein>
<comment type="subcellular location">
    <subcellularLocation>
        <location evidence="1">Cell membrane</location>
        <topology evidence="1">Multi-pass membrane protein</topology>
    </subcellularLocation>
</comment>
<organism evidence="9 10">
    <name type="scientific">Desulfuromonas soudanensis</name>
    <dbReference type="NCBI Taxonomy" id="1603606"/>
    <lineage>
        <taxon>Bacteria</taxon>
        <taxon>Pseudomonadati</taxon>
        <taxon>Thermodesulfobacteriota</taxon>
        <taxon>Desulfuromonadia</taxon>
        <taxon>Desulfuromonadales</taxon>
        <taxon>Desulfuromonadaceae</taxon>
        <taxon>Desulfuromonas</taxon>
    </lineage>
</organism>
<feature type="transmembrane region" description="Helical" evidence="7">
    <location>
        <begin position="128"/>
        <end position="146"/>
    </location>
</feature>
<proteinExistence type="inferred from homology"/>
<evidence type="ECO:0000256" key="3">
    <source>
        <dbReference type="ARBA" id="ARBA00022475"/>
    </source>
</evidence>
<dbReference type="PANTHER" id="PTHR33778">
    <property type="entry name" value="PROTEIN MGTC"/>
    <property type="match status" value="1"/>
</dbReference>
<feature type="transmembrane region" description="Helical" evidence="7">
    <location>
        <begin position="15"/>
        <end position="32"/>
    </location>
</feature>
<gene>
    <name evidence="9" type="ORF">DSOUD_2382</name>
</gene>
<dbReference type="Pfam" id="PF02308">
    <property type="entry name" value="MgtC"/>
    <property type="match status" value="1"/>
</dbReference>
<keyword evidence="4 7" id="KW-0812">Transmembrane</keyword>
<dbReference type="InterPro" id="IPR049177">
    <property type="entry name" value="MgtC_SapB_SrpB_YhiD_N"/>
</dbReference>
<dbReference type="STRING" id="1603606.DSOUD_2382"/>
<name>A0A0M3QG40_9BACT</name>
<evidence type="ECO:0000259" key="8">
    <source>
        <dbReference type="Pfam" id="PF02308"/>
    </source>
</evidence>
<accession>A0A0M3QG40</accession>
<dbReference type="InterPro" id="IPR003416">
    <property type="entry name" value="MgtC/SapB/SrpB/YhiD_fam"/>
</dbReference>
<feature type="domain" description="MgtC/SapB/SrpB/YhiD N-terminal" evidence="8">
    <location>
        <begin position="19"/>
        <end position="150"/>
    </location>
</feature>
<keyword evidence="3" id="KW-1003">Cell membrane</keyword>
<keyword evidence="5 7" id="KW-1133">Transmembrane helix</keyword>
<evidence type="ECO:0000256" key="6">
    <source>
        <dbReference type="ARBA" id="ARBA00023136"/>
    </source>
</evidence>
<evidence type="ECO:0000313" key="10">
    <source>
        <dbReference type="Proteomes" id="UP000057158"/>
    </source>
</evidence>
<dbReference type="GO" id="GO:0005886">
    <property type="term" value="C:plasma membrane"/>
    <property type="evidence" value="ECO:0007669"/>
    <property type="project" value="UniProtKB-SubCell"/>
</dbReference>
<dbReference type="PANTHER" id="PTHR33778:SF1">
    <property type="entry name" value="MAGNESIUM TRANSPORTER YHID-RELATED"/>
    <property type="match status" value="1"/>
</dbReference>
<evidence type="ECO:0000313" key="9">
    <source>
        <dbReference type="EMBL" id="ALC17143.1"/>
    </source>
</evidence>
<evidence type="ECO:0000256" key="1">
    <source>
        <dbReference type="ARBA" id="ARBA00004651"/>
    </source>
</evidence>
<dbReference type="RefSeq" id="WP_053551173.1">
    <property type="nucleotide sequence ID" value="NZ_CP010802.1"/>
</dbReference>
<dbReference type="AlphaFoldDB" id="A0A0M3QG40"/>
<evidence type="ECO:0000256" key="4">
    <source>
        <dbReference type="ARBA" id="ARBA00022692"/>
    </source>
</evidence>
<reference evidence="9 10" key="1">
    <citation type="submission" date="2015-07" db="EMBL/GenBank/DDBJ databases">
        <title>Isolation and Genomic Characterization of a Novel Halophilic Metal-Reducing Deltaproteobacterium from the Deep Subsurface.</title>
        <authorList>
            <person name="Badalamenti J.P."/>
            <person name="Summers Z.M."/>
            <person name="Gralnick J.A."/>
            <person name="Bond D.R."/>
        </authorList>
    </citation>
    <scope>NUCLEOTIDE SEQUENCE [LARGE SCALE GENOMIC DNA]</scope>
    <source>
        <strain evidence="9 10">WTL</strain>
    </source>
</reference>
<evidence type="ECO:0000256" key="7">
    <source>
        <dbReference type="SAM" id="Phobius"/>
    </source>
</evidence>
<dbReference type="Proteomes" id="UP000057158">
    <property type="component" value="Chromosome"/>
</dbReference>
<dbReference type="OrthoDB" id="9811198at2"/>
<feature type="transmembrane region" description="Helical" evidence="7">
    <location>
        <begin position="82"/>
        <end position="99"/>
    </location>
</feature>
<dbReference type="KEGG" id="des:DSOUD_2382"/>